<evidence type="ECO:0000259" key="2">
    <source>
        <dbReference type="Pfam" id="PF00561"/>
    </source>
</evidence>
<dbReference type="GO" id="GO:0016020">
    <property type="term" value="C:membrane"/>
    <property type="evidence" value="ECO:0007669"/>
    <property type="project" value="TreeGrafter"/>
</dbReference>
<dbReference type="PANTHER" id="PTHR43798:SF31">
    <property type="entry name" value="AB HYDROLASE SUPERFAMILY PROTEIN YCLE"/>
    <property type="match status" value="1"/>
</dbReference>
<proteinExistence type="predicted"/>
<dbReference type="EMBL" id="FOTG01000008">
    <property type="protein sequence ID" value="SFL35165.1"/>
    <property type="molecule type" value="Genomic_DNA"/>
</dbReference>
<reference evidence="4 6" key="2">
    <citation type="submission" date="2016-10" db="EMBL/GenBank/DDBJ databases">
        <authorList>
            <person name="Varghese N."/>
            <person name="Submissions S."/>
        </authorList>
    </citation>
    <scope>NUCLEOTIDE SEQUENCE [LARGE SCALE GENOMIC DNA]</scope>
    <source>
        <strain evidence="4 6">JB1</strain>
    </source>
</reference>
<dbReference type="GO" id="GO:0016787">
    <property type="term" value="F:hydrolase activity"/>
    <property type="evidence" value="ECO:0007669"/>
    <property type="project" value="UniProtKB-KW"/>
</dbReference>
<dbReference type="RefSeq" id="WP_039696670.1">
    <property type="nucleotide sequence ID" value="NZ_AUZH01000015.1"/>
</dbReference>
<protein>
    <submittedName>
        <fullName evidence="3">Alpha/beta hydrolase</fullName>
    </submittedName>
    <submittedName>
        <fullName evidence="4">Pimeloyl-ACP methyl ester carboxylesterase</fullName>
    </submittedName>
</protein>
<evidence type="ECO:0000256" key="1">
    <source>
        <dbReference type="ARBA" id="ARBA00022801"/>
    </source>
</evidence>
<comment type="caution">
    <text evidence="3">The sequence shown here is derived from an EMBL/GenBank/DDBJ whole genome shotgun (WGS) entry which is preliminary data.</text>
</comment>
<evidence type="ECO:0000313" key="6">
    <source>
        <dbReference type="Proteomes" id="UP000182793"/>
    </source>
</evidence>
<dbReference type="Gene3D" id="3.40.50.1820">
    <property type="entry name" value="alpha/beta hydrolase"/>
    <property type="match status" value="1"/>
</dbReference>
<dbReference type="Pfam" id="PF00561">
    <property type="entry name" value="Abhydrolase_1"/>
    <property type="match status" value="1"/>
</dbReference>
<evidence type="ECO:0000313" key="5">
    <source>
        <dbReference type="Proteomes" id="UP000029382"/>
    </source>
</evidence>
<dbReference type="InterPro" id="IPR029058">
    <property type="entry name" value="AB_hydrolase_fold"/>
</dbReference>
<keyword evidence="6" id="KW-1185">Reference proteome</keyword>
<evidence type="ECO:0000313" key="3">
    <source>
        <dbReference type="EMBL" id="KFN88046.1"/>
    </source>
</evidence>
<dbReference type="PANTHER" id="PTHR43798">
    <property type="entry name" value="MONOACYLGLYCEROL LIPASE"/>
    <property type="match status" value="1"/>
</dbReference>
<name>A0A091BQV2_STREI</name>
<gene>
    <name evidence="3" type="ORF">H702_05055</name>
    <name evidence="4" type="ORF">SAMN02910290_01477</name>
</gene>
<dbReference type="PRINTS" id="PR00111">
    <property type="entry name" value="ABHYDROLASE"/>
</dbReference>
<dbReference type="EMBL" id="AUZH01000015">
    <property type="protein sequence ID" value="KFN88046.1"/>
    <property type="molecule type" value="Genomic_DNA"/>
</dbReference>
<feature type="domain" description="AB hydrolase-1" evidence="2">
    <location>
        <begin position="27"/>
        <end position="249"/>
    </location>
</feature>
<dbReference type="Proteomes" id="UP000182793">
    <property type="component" value="Unassembled WGS sequence"/>
</dbReference>
<dbReference type="SUPFAM" id="SSF53474">
    <property type="entry name" value="alpha/beta-Hydrolases"/>
    <property type="match status" value="1"/>
</dbReference>
<organism evidence="3 5">
    <name type="scientific">Streptococcus equinus JB1</name>
    <dbReference type="NCBI Taxonomy" id="1294274"/>
    <lineage>
        <taxon>Bacteria</taxon>
        <taxon>Bacillati</taxon>
        <taxon>Bacillota</taxon>
        <taxon>Bacilli</taxon>
        <taxon>Lactobacillales</taxon>
        <taxon>Streptococcaceae</taxon>
        <taxon>Streptococcus</taxon>
    </lineage>
</organism>
<dbReference type="Proteomes" id="UP000029382">
    <property type="component" value="Unassembled WGS sequence"/>
</dbReference>
<evidence type="ECO:0000313" key="4">
    <source>
        <dbReference type="EMBL" id="SFL35165.1"/>
    </source>
</evidence>
<sequence length="265" mass="30272">MKKMQIDNPNGSIAYWKSDVFVLSRDTLFFLHGLTADHTMFEQQFLFFENDYNIIAWDAPAHGESRPYVSFTYGEAANAIKTILTECGISQVILIGQSMGGFISQAFIRRYPEMVKAFVSIDSSPYGNYYSKSDMWWLHQIEWMAKLFPEKLLKSSIVKKNTITKWGRENMATMIAKYDKAELCHLMGIGYAGFLEDNQELSIPCPTLLIVGEKDTTGKVKAYNREWSKRTGFRLVWIADSAHNSNVDNPVTVNKQIAAFLNTLR</sequence>
<keyword evidence="1 3" id="KW-0378">Hydrolase</keyword>
<dbReference type="InterPro" id="IPR000073">
    <property type="entry name" value="AB_hydrolase_1"/>
</dbReference>
<dbReference type="InterPro" id="IPR050266">
    <property type="entry name" value="AB_hydrolase_sf"/>
</dbReference>
<reference evidence="3 5" key="1">
    <citation type="journal article" date="2014" name="Genome Announc.">
        <title>Draft Genome Sequences of Streptococcus bovis Strains ATCC 33317 and JB1.</title>
        <authorList>
            <person name="Benahmed F.H."/>
            <person name="Gopinath G.R."/>
            <person name="Harbottle H."/>
            <person name="Cotta M.A."/>
            <person name="Luo Y."/>
            <person name="Henderson C."/>
            <person name="Teri P."/>
            <person name="Soppet D."/>
            <person name="Rasmussen M."/>
            <person name="Whitehead T.R."/>
            <person name="Davidson M."/>
        </authorList>
    </citation>
    <scope>NUCLEOTIDE SEQUENCE [LARGE SCALE GENOMIC DNA]</scope>
    <source>
        <strain evidence="3 5">JB1</strain>
    </source>
</reference>
<dbReference type="AlphaFoldDB" id="A0A091BQV2"/>
<accession>A0A091BQV2</accession>